<dbReference type="InterPro" id="IPR008271">
    <property type="entry name" value="Ser/Thr_kinase_AS"/>
</dbReference>
<dbReference type="EC" id="2.7.11.2" evidence="14"/>
<evidence type="ECO:0000256" key="2">
    <source>
        <dbReference type="ARBA" id="ARBA00006485"/>
    </source>
</evidence>
<dbReference type="SMART" id="SM00220">
    <property type="entry name" value="S_TKc"/>
    <property type="match status" value="1"/>
</dbReference>
<feature type="region of interest" description="Disordered" evidence="12">
    <location>
        <begin position="330"/>
        <end position="667"/>
    </location>
</feature>
<comment type="subcellular location">
    <subcellularLocation>
        <location evidence="1">Nucleus</location>
    </subcellularLocation>
</comment>
<evidence type="ECO:0000259" key="13">
    <source>
        <dbReference type="PROSITE" id="PS50011"/>
    </source>
</evidence>
<dbReference type="GO" id="GO:0005634">
    <property type="term" value="C:nucleus"/>
    <property type="evidence" value="ECO:0007669"/>
    <property type="project" value="UniProtKB-SubCell"/>
</dbReference>
<feature type="compositionally biased region" description="Basic and acidic residues" evidence="12">
    <location>
        <begin position="584"/>
        <end position="595"/>
    </location>
</feature>
<feature type="binding site" evidence="11">
    <location>
        <position position="52"/>
    </location>
    <ligand>
        <name>ATP</name>
        <dbReference type="ChEBI" id="CHEBI:30616"/>
    </ligand>
</feature>
<organism evidence="14 15">
    <name type="scientific">Elasticomyces elasticus</name>
    <dbReference type="NCBI Taxonomy" id="574655"/>
    <lineage>
        <taxon>Eukaryota</taxon>
        <taxon>Fungi</taxon>
        <taxon>Dikarya</taxon>
        <taxon>Ascomycota</taxon>
        <taxon>Pezizomycotina</taxon>
        <taxon>Dothideomycetes</taxon>
        <taxon>Dothideomycetidae</taxon>
        <taxon>Mycosphaerellales</taxon>
        <taxon>Teratosphaeriaceae</taxon>
        <taxon>Elasticomyces</taxon>
    </lineage>
</organism>
<dbReference type="PROSITE" id="PS00108">
    <property type="entry name" value="PROTEIN_KINASE_ST"/>
    <property type="match status" value="1"/>
</dbReference>
<dbReference type="PANTHER" id="PTHR24056:SF233">
    <property type="entry name" value="CYCLIN-DEPENDENT KINASE 9"/>
    <property type="match status" value="1"/>
</dbReference>
<dbReference type="InterPro" id="IPR017441">
    <property type="entry name" value="Protein_kinase_ATP_BS"/>
</dbReference>
<dbReference type="GO" id="GO:0004693">
    <property type="term" value="F:cyclin-dependent protein serine/threonine kinase activity"/>
    <property type="evidence" value="ECO:0007669"/>
    <property type="project" value="UniProtKB-EC"/>
</dbReference>
<evidence type="ECO:0000256" key="12">
    <source>
        <dbReference type="SAM" id="MobiDB-lite"/>
    </source>
</evidence>
<dbReference type="Gene3D" id="1.10.510.10">
    <property type="entry name" value="Transferase(Phosphotransferase) domain 1"/>
    <property type="match status" value="1"/>
</dbReference>
<comment type="catalytic activity">
    <reaction evidence="10">
        <text>L-seryl-[protein] + ATP = O-phospho-L-seryl-[protein] + ADP + H(+)</text>
        <dbReference type="Rhea" id="RHEA:17989"/>
        <dbReference type="Rhea" id="RHEA-COMP:9863"/>
        <dbReference type="Rhea" id="RHEA-COMP:11604"/>
        <dbReference type="ChEBI" id="CHEBI:15378"/>
        <dbReference type="ChEBI" id="CHEBI:29999"/>
        <dbReference type="ChEBI" id="CHEBI:30616"/>
        <dbReference type="ChEBI" id="CHEBI:83421"/>
        <dbReference type="ChEBI" id="CHEBI:456216"/>
        <dbReference type="EC" id="2.7.11.22"/>
    </reaction>
</comment>
<dbReference type="InterPro" id="IPR011009">
    <property type="entry name" value="Kinase-like_dom_sf"/>
</dbReference>
<protein>
    <submittedName>
        <fullName evidence="14">Serine/threonine protein kinase, CMGC, CDC2/CDK subfamily</fullName>
        <ecNumber evidence="14">2.7.11.2</ecNumber>
    </submittedName>
</protein>
<feature type="compositionally biased region" description="Basic and acidic residues" evidence="12">
    <location>
        <begin position="603"/>
        <end position="630"/>
    </location>
</feature>
<evidence type="ECO:0000313" key="14">
    <source>
        <dbReference type="EMBL" id="KAK5706877.1"/>
    </source>
</evidence>
<dbReference type="InterPro" id="IPR000719">
    <property type="entry name" value="Prot_kinase_dom"/>
</dbReference>
<evidence type="ECO:0000256" key="4">
    <source>
        <dbReference type="ARBA" id="ARBA00022679"/>
    </source>
</evidence>
<dbReference type="EMBL" id="JAVRQU010000002">
    <property type="protein sequence ID" value="KAK5706877.1"/>
    <property type="molecule type" value="Genomic_DNA"/>
</dbReference>
<dbReference type="Pfam" id="PF00069">
    <property type="entry name" value="Pkinase"/>
    <property type="match status" value="1"/>
</dbReference>
<keyword evidence="3 14" id="KW-0723">Serine/threonine-protein kinase</keyword>
<reference evidence="14" key="1">
    <citation type="submission" date="2023-08" db="EMBL/GenBank/DDBJ databases">
        <title>Black Yeasts Isolated from many extreme environments.</title>
        <authorList>
            <person name="Coleine C."/>
            <person name="Stajich J.E."/>
            <person name="Selbmann L."/>
        </authorList>
    </citation>
    <scope>NUCLEOTIDE SEQUENCE</scope>
    <source>
        <strain evidence="14">CCFEE 5810</strain>
    </source>
</reference>
<feature type="compositionally biased region" description="Gly residues" evidence="12">
    <location>
        <begin position="486"/>
        <end position="497"/>
    </location>
</feature>
<evidence type="ECO:0000256" key="5">
    <source>
        <dbReference type="ARBA" id="ARBA00022741"/>
    </source>
</evidence>
<keyword evidence="7 11" id="KW-0067">ATP-binding</keyword>
<keyword evidence="5 11" id="KW-0547">Nucleotide-binding</keyword>
<dbReference type="PROSITE" id="PS50011">
    <property type="entry name" value="PROTEIN_KINASE_DOM"/>
    <property type="match status" value="1"/>
</dbReference>
<feature type="compositionally biased region" description="Basic and acidic residues" evidence="12">
    <location>
        <begin position="515"/>
        <end position="525"/>
    </location>
</feature>
<dbReference type="PANTHER" id="PTHR24056">
    <property type="entry name" value="CELL DIVISION PROTEIN KINASE"/>
    <property type="match status" value="1"/>
</dbReference>
<dbReference type="GO" id="GO:0005524">
    <property type="term" value="F:ATP binding"/>
    <property type="evidence" value="ECO:0007669"/>
    <property type="project" value="UniProtKB-UniRule"/>
</dbReference>
<feature type="compositionally biased region" description="Basic and acidic residues" evidence="12">
    <location>
        <begin position="637"/>
        <end position="667"/>
    </location>
</feature>
<evidence type="ECO:0000256" key="8">
    <source>
        <dbReference type="ARBA" id="ARBA00023242"/>
    </source>
</evidence>
<dbReference type="FunFam" id="1.10.510.10:FF:000562">
    <property type="entry name" value="Serine/threonine-protein kinase bur1"/>
    <property type="match status" value="1"/>
</dbReference>
<proteinExistence type="inferred from homology"/>
<comment type="caution">
    <text evidence="14">The sequence shown here is derived from an EMBL/GenBank/DDBJ whole genome shotgun (WGS) entry which is preliminary data.</text>
</comment>
<evidence type="ECO:0000256" key="6">
    <source>
        <dbReference type="ARBA" id="ARBA00022777"/>
    </source>
</evidence>
<name>A0AAN7WCX4_9PEZI</name>
<evidence type="ECO:0000256" key="1">
    <source>
        <dbReference type="ARBA" id="ARBA00004123"/>
    </source>
</evidence>
<evidence type="ECO:0000256" key="11">
    <source>
        <dbReference type="PROSITE-ProRule" id="PRU10141"/>
    </source>
</evidence>
<dbReference type="SUPFAM" id="SSF56112">
    <property type="entry name" value="Protein kinase-like (PK-like)"/>
    <property type="match status" value="1"/>
</dbReference>
<evidence type="ECO:0000256" key="7">
    <source>
        <dbReference type="ARBA" id="ARBA00022840"/>
    </source>
</evidence>
<comment type="similarity">
    <text evidence="2">Belongs to the protein kinase superfamily. CMGC Ser/Thr protein kinase family. CDC2/CDKX subfamily.</text>
</comment>
<evidence type="ECO:0000256" key="10">
    <source>
        <dbReference type="ARBA" id="ARBA00048367"/>
    </source>
</evidence>
<keyword evidence="6 14" id="KW-0418">Kinase</keyword>
<evidence type="ECO:0000256" key="3">
    <source>
        <dbReference type="ARBA" id="ARBA00022527"/>
    </source>
</evidence>
<gene>
    <name evidence="14" type="primary">BUR1</name>
    <name evidence="14" type="ORF">LTR97_001869</name>
</gene>
<evidence type="ECO:0000256" key="9">
    <source>
        <dbReference type="ARBA" id="ARBA00047811"/>
    </source>
</evidence>
<dbReference type="AlphaFoldDB" id="A0AAN7WCX4"/>
<comment type="catalytic activity">
    <reaction evidence="9">
        <text>L-threonyl-[protein] + ATP = O-phospho-L-threonyl-[protein] + ADP + H(+)</text>
        <dbReference type="Rhea" id="RHEA:46608"/>
        <dbReference type="Rhea" id="RHEA-COMP:11060"/>
        <dbReference type="Rhea" id="RHEA-COMP:11605"/>
        <dbReference type="ChEBI" id="CHEBI:15378"/>
        <dbReference type="ChEBI" id="CHEBI:30013"/>
        <dbReference type="ChEBI" id="CHEBI:30616"/>
        <dbReference type="ChEBI" id="CHEBI:61977"/>
        <dbReference type="ChEBI" id="CHEBI:456216"/>
        <dbReference type="EC" id="2.7.11.22"/>
    </reaction>
</comment>
<accession>A0AAN7WCX4</accession>
<feature type="compositionally biased region" description="Basic and acidic residues" evidence="12">
    <location>
        <begin position="343"/>
        <end position="353"/>
    </location>
</feature>
<feature type="compositionally biased region" description="Basic and acidic residues" evidence="12">
    <location>
        <begin position="560"/>
        <end position="573"/>
    </location>
</feature>
<keyword evidence="4 14" id="KW-0808">Transferase</keyword>
<dbReference type="Gene3D" id="3.30.200.20">
    <property type="entry name" value="Phosphorylase Kinase, domain 1"/>
    <property type="match status" value="1"/>
</dbReference>
<feature type="domain" description="Protein kinase" evidence="13">
    <location>
        <begin position="23"/>
        <end position="329"/>
    </location>
</feature>
<evidence type="ECO:0000313" key="15">
    <source>
        <dbReference type="Proteomes" id="UP001310594"/>
    </source>
</evidence>
<dbReference type="PROSITE" id="PS00107">
    <property type="entry name" value="PROTEIN_KINASE_ATP"/>
    <property type="match status" value="1"/>
</dbReference>
<keyword evidence="8" id="KW-0539">Nucleus</keyword>
<dbReference type="GO" id="GO:0004740">
    <property type="term" value="F:pyruvate dehydrogenase (acetyl-transferring) kinase activity"/>
    <property type="evidence" value="ECO:0007669"/>
    <property type="project" value="UniProtKB-EC"/>
</dbReference>
<sequence>MAQEATDPLLRRFRGSAKIAEYDILDLKLGEGTFGVVSKARSKRTGKVVALKKILMHNEKDGFPITALREVKLLKMLRHPNVLRLEEMAVERQVVDPKAKAGNKKATLYMVMPYMDHDLSGMLTNPDIHFSTPQIKCYMQQLLEGTRYLHESNILHRDMKAANILISNTGILQIADFGLARHYDGQPPQPGCGNGEAVRDYTSLVVTRWYRPPELLLTLKRYTPAIDLWGVGCIFGEMFELKPILEGRTDVDQCHRIFQLVGSPTETTMPGWTDLPGCEGTKVFETRKGDIDKRFGHIGAEGLDLLKKLLCLDWRSRVNAHDALGHEYFLSAPMPSRPGDLPRYQDSHELDSRRRGHEKQRAPPPAPAGGTVGMGADDREWNGSGPPSYNNGYDRGPDRGRGYAGGGGRDRGPPGVGGPSTRPFDDRRGGGPSNGRRPEWQRDRDRDIRPPQGGGGHVLPPRPSQESMRSDGSMRGAPPPPPPPRGGGGGGGGGGGVDTYIPGDRPRPPPGAVRDSYERGGRRNSWENAYRDGSGGPRERDGRGGGVYRDSDAPPPPPPVREREREREREPYRNGDAPSSQQRYNRDDAPYRDQDGPPQQYSRDGRDGRDGRDSEAGYRERERGGGERRGTRSRSPGPDRGRGGGGGRKNDRFQNPNPRERDGYDRR</sequence>
<feature type="compositionally biased region" description="Basic and acidic residues" evidence="12">
    <location>
        <begin position="436"/>
        <end position="449"/>
    </location>
</feature>
<dbReference type="Proteomes" id="UP001310594">
    <property type="component" value="Unassembled WGS sequence"/>
</dbReference>
<dbReference type="InterPro" id="IPR050108">
    <property type="entry name" value="CDK"/>
</dbReference>